<evidence type="ECO:0000256" key="3">
    <source>
        <dbReference type="ARBA" id="ARBA00023163"/>
    </source>
</evidence>
<gene>
    <name evidence="8" type="ORF">RJ640_008298</name>
</gene>
<dbReference type="InterPro" id="IPR039605">
    <property type="entry name" value="AHL"/>
</dbReference>
<feature type="region of interest" description="Disordered" evidence="6">
    <location>
        <begin position="165"/>
        <end position="197"/>
    </location>
</feature>
<keyword evidence="4" id="KW-0539">Nucleus</keyword>
<keyword evidence="7" id="KW-0472">Membrane</keyword>
<dbReference type="AlphaFoldDB" id="A0AA88U2U6"/>
<comment type="caution">
    <text evidence="8">The sequence shown here is derived from an EMBL/GenBank/DDBJ whole genome shotgun (WGS) entry which is preliminary data.</text>
</comment>
<keyword evidence="3 4" id="KW-0804">Transcription</keyword>
<dbReference type="PANTHER" id="PTHR31500:SF57">
    <property type="entry name" value="AT-HOOK MOTIF NUCLEAR-LOCALIZED PROTEIN 10"/>
    <property type="match status" value="1"/>
</dbReference>
<keyword evidence="7" id="KW-0812">Transmembrane</keyword>
<reference evidence="8" key="1">
    <citation type="submission" date="2022-12" db="EMBL/GenBank/DDBJ databases">
        <title>Draft genome assemblies for two species of Escallonia (Escalloniales).</title>
        <authorList>
            <person name="Chanderbali A."/>
            <person name="Dervinis C."/>
            <person name="Anghel I."/>
            <person name="Soltis D."/>
            <person name="Soltis P."/>
            <person name="Zapata F."/>
        </authorList>
    </citation>
    <scope>NUCLEOTIDE SEQUENCE</scope>
    <source>
        <strain evidence="8">UCBG92.1500</strain>
        <tissue evidence="8">Leaf</tissue>
    </source>
</reference>
<comment type="subcellular location">
    <subcellularLocation>
        <location evidence="4">Nucleus</location>
    </subcellularLocation>
</comment>
<keyword evidence="9" id="KW-1185">Reference proteome</keyword>
<dbReference type="GO" id="GO:0005634">
    <property type="term" value="C:nucleus"/>
    <property type="evidence" value="ECO:0007669"/>
    <property type="project" value="UniProtKB-SubCell"/>
</dbReference>
<name>A0AA88U2U6_9ASTE</name>
<dbReference type="CDD" id="cd11378">
    <property type="entry name" value="DUF296"/>
    <property type="match status" value="1"/>
</dbReference>
<keyword evidence="5" id="KW-0175">Coiled coil</keyword>
<dbReference type="SUPFAM" id="SSF117856">
    <property type="entry name" value="AF0104/ALDC/Ptd012-like"/>
    <property type="match status" value="1"/>
</dbReference>
<evidence type="ECO:0000313" key="9">
    <source>
        <dbReference type="Proteomes" id="UP001187471"/>
    </source>
</evidence>
<evidence type="ECO:0000256" key="7">
    <source>
        <dbReference type="SAM" id="Phobius"/>
    </source>
</evidence>
<keyword evidence="2 4" id="KW-0238">DNA-binding</keyword>
<dbReference type="GO" id="GO:0003680">
    <property type="term" value="F:minor groove of adenine-thymine-rich DNA binding"/>
    <property type="evidence" value="ECO:0007669"/>
    <property type="project" value="UniProtKB-UniRule"/>
</dbReference>
<dbReference type="PANTHER" id="PTHR31500">
    <property type="entry name" value="AT-HOOK MOTIF NUCLEAR-LOCALIZED PROTEIN 9"/>
    <property type="match status" value="1"/>
</dbReference>
<evidence type="ECO:0000256" key="2">
    <source>
        <dbReference type="ARBA" id="ARBA00023125"/>
    </source>
</evidence>
<sequence>MGRKERKRPSGSSCLPTLDLRKKLVHIESWIFAFLVFVVVFARRLSRDMLGTQDIYEKTVTYFQDREKFPACFQGHPCMATILSVTGCVSNPMLELGGSAICFEGSRPVLSMSGLFSVDKDGQAHQRGKLQITFPNADGHIFGGPVTGSLTAATPMQVTVSFFTCEEEEEGEEEEEEEEEDEEEEEEEEEEQEQEEE</sequence>
<keyword evidence="7" id="KW-1133">Transmembrane helix</keyword>
<evidence type="ECO:0000256" key="1">
    <source>
        <dbReference type="ARBA" id="ARBA00023015"/>
    </source>
</evidence>
<evidence type="ECO:0000256" key="4">
    <source>
        <dbReference type="RuleBase" id="RU367031"/>
    </source>
</evidence>
<feature type="coiled-coil region" evidence="5">
    <location>
        <begin position="165"/>
        <end position="197"/>
    </location>
</feature>
<evidence type="ECO:0000313" key="8">
    <source>
        <dbReference type="EMBL" id="KAK2969958.1"/>
    </source>
</evidence>
<evidence type="ECO:0000256" key="5">
    <source>
        <dbReference type="SAM" id="Coils"/>
    </source>
</evidence>
<organism evidence="8 9">
    <name type="scientific">Escallonia rubra</name>
    <dbReference type="NCBI Taxonomy" id="112253"/>
    <lineage>
        <taxon>Eukaryota</taxon>
        <taxon>Viridiplantae</taxon>
        <taxon>Streptophyta</taxon>
        <taxon>Embryophyta</taxon>
        <taxon>Tracheophyta</taxon>
        <taxon>Spermatophyta</taxon>
        <taxon>Magnoliopsida</taxon>
        <taxon>eudicotyledons</taxon>
        <taxon>Gunneridae</taxon>
        <taxon>Pentapetalae</taxon>
        <taxon>asterids</taxon>
        <taxon>campanulids</taxon>
        <taxon>Escalloniales</taxon>
        <taxon>Escalloniaceae</taxon>
        <taxon>Escallonia</taxon>
    </lineage>
</organism>
<feature type="transmembrane region" description="Helical" evidence="7">
    <location>
        <begin position="24"/>
        <end position="42"/>
    </location>
</feature>
<protein>
    <recommendedName>
        <fullName evidence="4">AT-hook motif nuclear-localized protein</fullName>
    </recommendedName>
</protein>
<dbReference type="InterPro" id="IPR005175">
    <property type="entry name" value="PPC_dom"/>
</dbReference>
<dbReference type="Gene3D" id="3.30.1330.80">
    <property type="entry name" value="Hypothetical protein, similar to alpha- acetolactate decarboxylase, domain 2"/>
    <property type="match status" value="1"/>
</dbReference>
<dbReference type="Proteomes" id="UP001187471">
    <property type="component" value="Unassembled WGS sequence"/>
</dbReference>
<accession>A0AA88U2U6</accession>
<proteinExistence type="predicted"/>
<comment type="domain">
    <text evidence="4">The PPC domain mediates interactions between AHL proteins.</text>
</comment>
<comment type="function">
    <text evidence="4">Transcription factor that specifically binds AT-rich DNA sequences related to the nuclear matrix attachment regions (MARs).</text>
</comment>
<evidence type="ECO:0000256" key="6">
    <source>
        <dbReference type="SAM" id="MobiDB-lite"/>
    </source>
</evidence>
<dbReference type="EMBL" id="JAVXUO010002762">
    <property type="protein sequence ID" value="KAK2969958.1"/>
    <property type="molecule type" value="Genomic_DNA"/>
</dbReference>
<keyword evidence="1 4" id="KW-0805">Transcription regulation</keyword>